<evidence type="ECO:0000256" key="2">
    <source>
        <dbReference type="SAM" id="SignalP"/>
    </source>
</evidence>
<dbReference type="Pfam" id="PF19843">
    <property type="entry name" value="DUF6318"/>
    <property type="match status" value="1"/>
</dbReference>
<proteinExistence type="predicted"/>
<dbReference type="InterPro" id="IPR046281">
    <property type="entry name" value="DUF6318"/>
</dbReference>
<evidence type="ECO:0000259" key="3">
    <source>
        <dbReference type="Pfam" id="PF19843"/>
    </source>
</evidence>
<dbReference type="PROSITE" id="PS51257">
    <property type="entry name" value="PROKAR_LIPOPROTEIN"/>
    <property type="match status" value="1"/>
</dbReference>
<dbReference type="EMBL" id="JAJFZQ010000003">
    <property type="protein sequence ID" value="MCC3265432.1"/>
    <property type="molecule type" value="Genomic_DNA"/>
</dbReference>
<accession>A0ABS8GFL4</accession>
<evidence type="ECO:0000313" key="5">
    <source>
        <dbReference type="Proteomes" id="UP001139168"/>
    </source>
</evidence>
<feature type="region of interest" description="Disordered" evidence="1">
    <location>
        <begin position="31"/>
        <end position="78"/>
    </location>
</feature>
<sequence length="220" mass="23074">MIRSAVAPLRLGTLGLAAILVLGGCSESGGDPNAEAAEKNSSTPSASESPTESATPSATPTPTAAYKPATAEGPAENVPLPVMPELAKEESKEGLVAFGDYWFSLINYGYETGDPTPVKEISAPECSICQSFYEDLEEGYVNEDWIQGGKLNVLSSGTAFVKTPEGRYQLLLSVIQEAGANRGPNGKVYGQGAGDEASTAQIMEATYDSGRWVVNLVENM</sequence>
<keyword evidence="5" id="KW-1185">Reference proteome</keyword>
<reference evidence="4" key="1">
    <citation type="submission" date="2021-10" db="EMBL/GenBank/DDBJ databases">
        <title>Novel species in genus Arthrobacter.</title>
        <authorList>
            <person name="Liu Y."/>
        </authorList>
    </citation>
    <scope>NUCLEOTIDE SEQUENCE</scope>
    <source>
        <strain evidence="4">Zg-Y786</strain>
    </source>
</reference>
<gene>
    <name evidence="4" type="ORF">LJ752_05160</name>
</gene>
<feature type="domain" description="DUF6318" evidence="3">
    <location>
        <begin position="65"/>
        <end position="215"/>
    </location>
</feature>
<feature type="signal peptide" evidence="2">
    <location>
        <begin position="1"/>
        <end position="17"/>
    </location>
</feature>
<name>A0ABS8GFL4_9MICC</name>
<feature type="chain" id="PRO_5047449303" evidence="2">
    <location>
        <begin position="18"/>
        <end position="220"/>
    </location>
</feature>
<evidence type="ECO:0000313" key="4">
    <source>
        <dbReference type="EMBL" id="MCC3265432.1"/>
    </source>
</evidence>
<evidence type="ECO:0000256" key="1">
    <source>
        <dbReference type="SAM" id="MobiDB-lite"/>
    </source>
</evidence>
<comment type="caution">
    <text evidence="4">The sequence shown here is derived from an EMBL/GenBank/DDBJ whole genome shotgun (WGS) entry which is preliminary data.</text>
</comment>
<dbReference type="Proteomes" id="UP001139168">
    <property type="component" value="Unassembled WGS sequence"/>
</dbReference>
<keyword evidence="2" id="KW-0732">Signal</keyword>
<protein>
    <submittedName>
        <fullName evidence="4">DUF6318 family protein</fullName>
    </submittedName>
</protein>
<feature type="compositionally biased region" description="Low complexity" evidence="1">
    <location>
        <begin position="41"/>
        <end position="72"/>
    </location>
</feature>
<organism evidence="4 5">
    <name type="scientific">Arthrobacter gengyunqii</name>
    <dbReference type="NCBI Taxonomy" id="2886940"/>
    <lineage>
        <taxon>Bacteria</taxon>
        <taxon>Bacillati</taxon>
        <taxon>Actinomycetota</taxon>
        <taxon>Actinomycetes</taxon>
        <taxon>Micrococcales</taxon>
        <taxon>Micrococcaceae</taxon>
        <taxon>Arthrobacter</taxon>
    </lineage>
</organism>
<dbReference type="RefSeq" id="WP_227890240.1">
    <property type="nucleotide sequence ID" value="NZ_JAJFZQ010000003.1"/>
</dbReference>